<gene>
    <name evidence="1" type="ORF">DP130_11565</name>
</gene>
<proteinExistence type="predicted"/>
<dbReference type="Proteomes" id="UP000290921">
    <property type="component" value="Unassembled WGS sequence"/>
</dbReference>
<evidence type="ECO:0000313" key="2">
    <source>
        <dbReference type="Proteomes" id="UP000290921"/>
    </source>
</evidence>
<dbReference type="EMBL" id="QMAP01000012">
    <property type="protein sequence ID" value="RXI45683.1"/>
    <property type="molecule type" value="Genomic_DNA"/>
</dbReference>
<organism evidence="1 2">
    <name type="scientific">Clostridium tetani</name>
    <dbReference type="NCBI Taxonomy" id="1513"/>
    <lineage>
        <taxon>Bacteria</taxon>
        <taxon>Bacillati</taxon>
        <taxon>Bacillota</taxon>
        <taxon>Clostridia</taxon>
        <taxon>Eubacteriales</taxon>
        <taxon>Clostridiaceae</taxon>
        <taxon>Clostridium</taxon>
    </lineage>
</organism>
<reference evidence="1 2" key="1">
    <citation type="submission" date="2018-06" db="EMBL/GenBank/DDBJ databases">
        <title>Genome conservation of Clostridium tetani.</title>
        <authorList>
            <person name="Bruggemann H."/>
            <person name="Popoff M.R."/>
        </authorList>
    </citation>
    <scope>NUCLEOTIDE SEQUENCE [LARGE SCALE GENOMIC DNA]</scope>
    <source>
        <strain evidence="1 2">2017.061</strain>
    </source>
</reference>
<protein>
    <submittedName>
        <fullName evidence="1">Uncharacterized protein</fullName>
    </submittedName>
</protein>
<comment type="caution">
    <text evidence="1">The sequence shown here is derived from an EMBL/GenBank/DDBJ whole genome shotgun (WGS) entry which is preliminary data.</text>
</comment>
<accession>A0A4V1LEF2</accession>
<dbReference type="RefSeq" id="WP_129028977.1">
    <property type="nucleotide sequence ID" value="NZ_AP026811.1"/>
</dbReference>
<sequence length="91" mass="9817">MRDSRGSADSGEHKIESTKIGILEGTTLKDIPAGTNVGELKKALTVSAGANLRILDKEREVITDDTIVVTEEMEILVESGTQTDYKITIKA</sequence>
<dbReference type="AlphaFoldDB" id="A0A4V1LEF2"/>
<evidence type="ECO:0000313" key="1">
    <source>
        <dbReference type="EMBL" id="RXI45683.1"/>
    </source>
</evidence>
<name>A0A4V1LEF2_CLOTA</name>